<organism evidence="1 2">
    <name type="scientific">Durusdinium trenchii</name>
    <dbReference type="NCBI Taxonomy" id="1381693"/>
    <lineage>
        <taxon>Eukaryota</taxon>
        <taxon>Sar</taxon>
        <taxon>Alveolata</taxon>
        <taxon>Dinophyceae</taxon>
        <taxon>Suessiales</taxon>
        <taxon>Symbiodiniaceae</taxon>
        <taxon>Durusdinium</taxon>
    </lineage>
</organism>
<protein>
    <recommendedName>
        <fullName evidence="3">Carboxymuconolactone decarboxylase family protein</fullName>
    </recommendedName>
</protein>
<keyword evidence="2" id="KW-1185">Reference proteome</keyword>
<gene>
    <name evidence="1" type="ORF">SCF082_LOCUS26066</name>
</gene>
<proteinExistence type="predicted"/>
<name>A0ABP0M442_9DINO</name>
<dbReference type="Gene3D" id="1.20.1290.10">
    <property type="entry name" value="AhpD-like"/>
    <property type="match status" value="1"/>
</dbReference>
<dbReference type="EMBL" id="CAXAMM010019691">
    <property type="protein sequence ID" value="CAK9046259.1"/>
    <property type="molecule type" value="Genomic_DNA"/>
</dbReference>
<sequence>MRASLTGVRSCTRPPWRCFASKPRLPPCSPSSTMTLEQRELYDRIIEDRGKTGAKGGFSVTNADGSLVGPWNAMVSSPLIGGLAERMGSFCRHHNACDDDLYEIGILVVGAEWLSQFEWYAHEKLALKAGVSPEAVQSVKDQVSPELAKGMTEKQRAVYKYARELHYTKRVSDQTHADALKAVGAERALIDLVFTMGFYHQISMTLNAFNVPLPEGVIPPFQEPE</sequence>
<dbReference type="SUPFAM" id="SSF69118">
    <property type="entry name" value="AhpD-like"/>
    <property type="match status" value="1"/>
</dbReference>
<dbReference type="PANTHER" id="PTHR34846:SF11">
    <property type="entry name" value="4-CARBOXYMUCONOLACTONE DECARBOXYLASE FAMILY PROTEIN (AFU_ORTHOLOGUE AFUA_6G11590)"/>
    <property type="match status" value="1"/>
</dbReference>
<evidence type="ECO:0008006" key="3">
    <source>
        <dbReference type="Google" id="ProtNLM"/>
    </source>
</evidence>
<reference evidence="1 2" key="1">
    <citation type="submission" date="2024-02" db="EMBL/GenBank/DDBJ databases">
        <authorList>
            <person name="Chen Y."/>
            <person name="Shah S."/>
            <person name="Dougan E. K."/>
            <person name="Thang M."/>
            <person name="Chan C."/>
        </authorList>
    </citation>
    <scope>NUCLEOTIDE SEQUENCE [LARGE SCALE GENOMIC DNA]</scope>
</reference>
<evidence type="ECO:0000313" key="1">
    <source>
        <dbReference type="EMBL" id="CAK9046259.1"/>
    </source>
</evidence>
<dbReference type="Proteomes" id="UP001642464">
    <property type="component" value="Unassembled WGS sequence"/>
</dbReference>
<comment type="caution">
    <text evidence="1">The sequence shown here is derived from an EMBL/GenBank/DDBJ whole genome shotgun (WGS) entry which is preliminary data.</text>
</comment>
<dbReference type="InterPro" id="IPR029032">
    <property type="entry name" value="AhpD-like"/>
</dbReference>
<dbReference type="PANTHER" id="PTHR34846">
    <property type="entry name" value="4-CARBOXYMUCONOLACTONE DECARBOXYLASE FAMILY PROTEIN (AFU_ORTHOLOGUE AFUA_6G11590)"/>
    <property type="match status" value="1"/>
</dbReference>
<evidence type="ECO:0000313" key="2">
    <source>
        <dbReference type="Proteomes" id="UP001642464"/>
    </source>
</evidence>
<accession>A0ABP0M442</accession>